<dbReference type="Proteomes" id="UP001057375">
    <property type="component" value="Unassembled WGS sequence"/>
</dbReference>
<reference evidence="3" key="1">
    <citation type="submission" date="2022-03" db="EMBL/GenBank/DDBJ databases">
        <title>Draft genome sequence of Aduncisulcus paluster, a free-living microaerophilic Fornicata.</title>
        <authorList>
            <person name="Yuyama I."/>
            <person name="Kume K."/>
            <person name="Tamura T."/>
            <person name="Inagaki Y."/>
            <person name="Hashimoto T."/>
        </authorList>
    </citation>
    <scope>NUCLEOTIDE SEQUENCE</scope>
    <source>
        <strain evidence="3">NY0171</strain>
    </source>
</reference>
<feature type="region of interest" description="Disordered" evidence="2">
    <location>
        <begin position="867"/>
        <end position="905"/>
    </location>
</feature>
<keyword evidence="1" id="KW-0175">Coiled coil</keyword>
<sequence>PIIRPALQPMKIKGKLDIPKLSFLLNSISSISKLMYILARIPPPCYLTSLDFLRFPQPLLFLSSSSSLFFFYVSLLFLPKTSFSTLACSLAAAIFSPREFDTSVTNLFWREEIRFREEHRDPVRLKGKDILGVIPKIQSCPSSSDKVSPSFHPLLAFSQDLPPISGLSVTSSSSQPHVTFSAKKSVSLKSVFGSNTTVECLYVCDCEICEDDEIVGRRRRGRRRGDKKKASKRQKESSIMYVVGPSPISIGIEHVLNSSNKEGMLGCYCDDIQSLMLFVPKFDSLVTVDLVTMRCRVLDWTPRLKKIRRDVGARSARTRDSEHPEQGKQPSKGMLLEKLILCDISDEEEEEPSFDDDFDDHLPPIGSQHPKRKKRRHSPHQKYLQPVYLGGGDLLLVSRSMFITTSISSIKKKMKVAIKGATLRPSGLCFLKSKGIIVCATTMFSICVYNVFSGVWCLIDISKGIVDERLRTSSVVSVCRTPLDSSHVLLSIGNIWCVFDALSCVVTPIATPEGVEFSLFGFFSHSRNNSMLLRKRETIQEEGKGKGIEIKSYSYYSILPKEETIQNKKKKEEEEEYDDIPFPIEDEEAIYLNLERLSSLNGLPLEEHVVIPPCPPMANMIIGEIVEYESYESDESSGKKHHYSDSEEGSWRSPKSMSEGASGFIDHDSNHFEQISRSQQVVLLGVELCGLAEDEKQRSLGSLSHFDLHHSDSNPPNKQLYSRYNSVIDRSRRGYTPFISSSVEIEEYESYESDESSGKKHHYSDSEEGSWRSPKSMSEGASGFIDHDSNHFEQISRSQQVVLLGVELCGLAEDEKQRSLGSLSHFDLHHSDSNPPNKQLYSRYNSVIDRSRRGYTPFISSSVEIEEYESYESDESSGKKHHYSDSEEGSWRSPKSMSEGASGFIDHDSNHFEQISRSQQVVLLGVELCGLAEDEKQRSLGSLSHFDLHHSDSNPPNKQLYSRYNSVIDRSRRGYTPFISSSVEIEEGLRDLVTFSSSLRDNVQKMAKSSTTSQVTPTGLESQLSTSHSTLIQSSLMSIQKDIQDMQHFARELSDPSVSEPFDLSSSTFDISSPFSFGGEDDRSFHLPLPFDLSVLLSKLCLVACSLSSLLHSVPWDKTVDSNVDTFIVAFQHICTSLSSSVKSLGVTCVMNGRSEMEEEEIEKKECESQTFAVASCEQGTQIDISGSDIPSLKPMSVSNRIKKVKKARANVIELKQLREKVQQLSSENSFYKSRLKQLELRVQGNNRDRTFAESSISSHETQSSSVYDSLHRDGLCPIGSPEGQGYDPGPIKLISEYGADEEEEGDESTPIVLSLVHLKTMIREILRRRNGVQEKREHSAKKSKESPRPLSSSPLQAIPKSPTRSDSSIFLHQIPLSSFLISWFNRKYGVRKIIVRWIRAFYSAIESFQHTDLDVKVFKMVLDGHLDEGFIPKRDKLIELVGIHMDRNVRNSNPLIRKKDLDVKILKIFEGKEKISKKLCLDIIKAVFNKSDQKGVMGELKSYTQTFSSKNVEDGELELESSPIPSRFLSHGYSPSKYGHSFSLYFEQFCHVLSQYFLSSHLRTLSSFSMLWDKWMKLEYKSTHSSTSRASLPEIVPYGLDEDKMRMSWASFSQCLKDGGISLKNCLKGQQLWSGGQIISLNGEVPGEIGHLLISFSDAVKIIGKDISKIRL</sequence>
<evidence type="ECO:0000256" key="2">
    <source>
        <dbReference type="SAM" id="MobiDB-lite"/>
    </source>
</evidence>
<evidence type="ECO:0000313" key="4">
    <source>
        <dbReference type="Proteomes" id="UP001057375"/>
    </source>
</evidence>
<feature type="compositionally biased region" description="Basic residues" evidence="2">
    <location>
        <begin position="218"/>
        <end position="232"/>
    </location>
</feature>
<protein>
    <submittedName>
        <fullName evidence="3">Uncharacterized protein</fullName>
    </submittedName>
</protein>
<feature type="non-terminal residue" evidence="3">
    <location>
        <position position="1"/>
    </location>
</feature>
<feature type="compositionally biased region" description="Basic residues" evidence="2">
    <location>
        <begin position="369"/>
        <end position="379"/>
    </location>
</feature>
<keyword evidence="4" id="KW-1185">Reference proteome</keyword>
<feature type="compositionally biased region" description="Basic and acidic residues" evidence="2">
    <location>
        <begin position="1330"/>
        <end position="1348"/>
    </location>
</feature>
<feature type="coiled-coil region" evidence="1">
    <location>
        <begin position="1205"/>
        <end position="1242"/>
    </location>
</feature>
<organism evidence="3 4">
    <name type="scientific">Aduncisulcus paluster</name>
    <dbReference type="NCBI Taxonomy" id="2918883"/>
    <lineage>
        <taxon>Eukaryota</taxon>
        <taxon>Metamonada</taxon>
        <taxon>Carpediemonas-like organisms</taxon>
        <taxon>Aduncisulcus</taxon>
    </lineage>
</organism>
<gene>
    <name evidence="3" type="ORF">ADUPG1_006874</name>
</gene>
<comment type="caution">
    <text evidence="3">The sequence shown here is derived from an EMBL/GenBank/DDBJ whole genome shotgun (WGS) entry which is preliminary data.</text>
</comment>
<dbReference type="EMBL" id="BQXS01010061">
    <property type="protein sequence ID" value="GKT32812.1"/>
    <property type="molecule type" value="Genomic_DNA"/>
</dbReference>
<feature type="region of interest" description="Disordered" evidence="2">
    <location>
        <begin position="1330"/>
        <end position="1366"/>
    </location>
</feature>
<feature type="compositionally biased region" description="Acidic residues" evidence="2">
    <location>
        <begin position="350"/>
        <end position="359"/>
    </location>
</feature>
<feature type="region of interest" description="Disordered" evidence="2">
    <location>
        <begin position="747"/>
        <end position="785"/>
    </location>
</feature>
<feature type="region of interest" description="Disordered" evidence="2">
    <location>
        <begin position="633"/>
        <end position="665"/>
    </location>
</feature>
<feature type="region of interest" description="Disordered" evidence="2">
    <location>
        <begin position="350"/>
        <end position="379"/>
    </location>
</feature>
<feature type="region of interest" description="Disordered" evidence="2">
    <location>
        <begin position="311"/>
        <end position="330"/>
    </location>
</feature>
<evidence type="ECO:0000256" key="1">
    <source>
        <dbReference type="SAM" id="Coils"/>
    </source>
</evidence>
<accession>A0ABQ5KJX8</accession>
<feature type="region of interest" description="Disordered" evidence="2">
    <location>
        <begin position="218"/>
        <end position="237"/>
    </location>
</feature>
<proteinExistence type="predicted"/>
<name>A0ABQ5KJX8_9EUKA</name>
<evidence type="ECO:0000313" key="3">
    <source>
        <dbReference type="EMBL" id="GKT32812.1"/>
    </source>
</evidence>
<feature type="compositionally biased region" description="Basic and acidic residues" evidence="2">
    <location>
        <begin position="311"/>
        <end position="326"/>
    </location>
</feature>